<dbReference type="EMBL" id="QPKB01000005">
    <property type="protein sequence ID" value="RWR84273.1"/>
    <property type="molecule type" value="Genomic_DNA"/>
</dbReference>
<evidence type="ECO:0000313" key="8">
    <source>
        <dbReference type="EMBL" id="RWR84273.1"/>
    </source>
</evidence>
<dbReference type="STRING" id="337451.A0A3S3MXB4"/>
<dbReference type="InterPro" id="IPR044974">
    <property type="entry name" value="Disease_R_plants"/>
</dbReference>
<dbReference type="PANTHER" id="PTHR23155:SF1193">
    <property type="entry name" value="DISEASE RESISTANCE PROTEIN RPP13-RELATED"/>
    <property type="match status" value="1"/>
</dbReference>
<dbReference type="PANTHER" id="PTHR23155">
    <property type="entry name" value="DISEASE RESISTANCE PROTEIN RP"/>
    <property type="match status" value="1"/>
</dbReference>
<dbReference type="SUPFAM" id="SSF52058">
    <property type="entry name" value="L domain-like"/>
    <property type="match status" value="1"/>
</dbReference>
<dbReference type="InterPro" id="IPR002182">
    <property type="entry name" value="NB-ARC"/>
</dbReference>
<dbReference type="CDD" id="cd14798">
    <property type="entry name" value="RX-CC_like"/>
    <property type="match status" value="1"/>
</dbReference>
<name>A0A3S3MXB4_9MAGN</name>
<evidence type="ECO:0000259" key="6">
    <source>
        <dbReference type="Pfam" id="PF23559"/>
    </source>
</evidence>
<dbReference type="FunFam" id="1.10.10.10:FF:000322">
    <property type="entry name" value="Probable disease resistance protein At1g63360"/>
    <property type="match status" value="1"/>
</dbReference>
<dbReference type="OrthoDB" id="646178at2759"/>
<dbReference type="InterPro" id="IPR055414">
    <property type="entry name" value="LRR_R13L4/SHOC2-like"/>
</dbReference>
<dbReference type="InterPro" id="IPR058922">
    <property type="entry name" value="WHD_DRP"/>
</dbReference>
<reference evidence="8 9" key="1">
    <citation type="journal article" date="2019" name="Nat. Plants">
        <title>Stout camphor tree genome fills gaps in understanding of flowering plant genome evolution.</title>
        <authorList>
            <person name="Chaw S.M."/>
            <person name="Liu Y.C."/>
            <person name="Wu Y.W."/>
            <person name="Wang H.Y."/>
            <person name="Lin C.I."/>
            <person name="Wu C.S."/>
            <person name="Ke H.M."/>
            <person name="Chang L.Y."/>
            <person name="Hsu C.Y."/>
            <person name="Yang H.T."/>
            <person name="Sudianto E."/>
            <person name="Hsu M.H."/>
            <person name="Wu K.P."/>
            <person name="Wang L.N."/>
            <person name="Leebens-Mack J.H."/>
            <person name="Tsai I.J."/>
        </authorList>
    </citation>
    <scope>NUCLEOTIDE SEQUENCE [LARGE SCALE GENOMIC DNA]</scope>
    <source>
        <strain evidence="9">cv. Chaw 1501</strain>
        <tissue evidence="8">Young leaves</tissue>
    </source>
</reference>
<keyword evidence="3" id="KW-0611">Plant defense</keyword>
<dbReference type="Pfam" id="PF00931">
    <property type="entry name" value="NB-ARC"/>
    <property type="match status" value="1"/>
</dbReference>
<accession>A0A3S3MXB4</accession>
<protein>
    <submittedName>
        <fullName evidence="8">Disease resistance protein</fullName>
    </submittedName>
</protein>
<dbReference type="AlphaFoldDB" id="A0A3S3MXB4"/>
<dbReference type="FunFam" id="3.40.50.300:FF:001091">
    <property type="entry name" value="Probable disease resistance protein At1g61300"/>
    <property type="match status" value="1"/>
</dbReference>
<dbReference type="Gene3D" id="3.80.10.10">
    <property type="entry name" value="Ribonuclease Inhibitor"/>
    <property type="match status" value="2"/>
</dbReference>
<dbReference type="InterPro" id="IPR041118">
    <property type="entry name" value="Rx_N"/>
</dbReference>
<feature type="domain" description="Disease resistance protein winged helix" evidence="6">
    <location>
        <begin position="424"/>
        <end position="494"/>
    </location>
</feature>
<dbReference type="InterPro" id="IPR036388">
    <property type="entry name" value="WH-like_DNA-bd_sf"/>
</dbReference>
<evidence type="ECO:0000259" key="5">
    <source>
        <dbReference type="Pfam" id="PF18052"/>
    </source>
</evidence>
<dbReference type="InterPro" id="IPR042197">
    <property type="entry name" value="Apaf_helical"/>
</dbReference>
<dbReference type="Pfam" id="PF18052">
    <property type="entry name" value="Rx_N"/>
    <property type="match status" value="1"/>
</dbReference>
<evidence type="ECO:0000256" key="1">
    <source>
        <dbReference type="ARBA" id="ARBA00022737"/>
    </source>
</evidence>
<evidence type="ECO:0000259" key="7">
    <source>
        <dbReference type="Pfam" id="PF23598"/>
    </source>
</evidence>
<evidence type="ECO:0000259" key="4">
    <source>
        <dbReference type="Pfam" id="PF00931"/>
    </source>
</evidence>
<dbReference type="Proteomes" id="UP000283530">
    <property type="component" value="Unassembled WGS sequence"/>
</dbReference>
<dbReference type="PRINTS" id="PR00364">
    <property type="entry name" value="DISEASERSIST"/>
</dbReference>
<dbReference type="GO" id="GO:0043531">
    <property type="term" value="F:ADP binding"/>
    <property type="evidence" value="ECO:0007669"/>
    <property type="project" value="InterPro"/>
</dbReference>
<keyword evidence="2" id="KW-0547">Nucleotide-binding</keyword>
<feature type="domain" description="Disease resistance R13L4/SHOC-2-like LRR" evidence="7">
    <location>
        <begin position="544"/>
        <end position="823"/>
    </location>
</feature>
<keyword evidence="1" id="KW-0677">Repeat</keyword>
<organism evidence="8 9">
    <name type="scientific">Cinnamomum micranthum f. kanehirae</name>
    <dbReference type="NCBI Taxonomy" id="337451"/>
    <lineage>
        <taxon>Eukaryota</taxon>
        <taxon>Viridiplantae</taxon>
        <taxon>Streptophyta</taxon>
        <taxon>Embryophyta</taxon>
        <taxon>Tracheophyta</taxon>
        <taxon>Spermatophyta</taxon>
        <taxon>Magnoliopsida</taxon>
        <taxon>Magnoliidae</taxon>
        <taxon>Laurales</taxon>
        <taxon>Lauraceae</taxon>
        <taxon>Cinnamomum</taxon>
    </lineage>
</organism>
<proteinExistence type="predicted"/>
<keyword evidence="9" id="KW-1185">Reference proteome</keyword>
<dbReference type="Pfam" id="PF23559">
    <property type="entry name" value="WHD_DRP"/>
    <property type="match status" value="1"/>
</dbReference>
<dbReference type="InterPro" id="IPR032675">
    <property type="entry name" value="LRR_dom_sf"/>
</dbReference>
<evidence type="ECO:0000256" key="2">
    <source>
        <dbReference type="ARBA" id="ARBA00022741"/>
    </source>
</evidence>
<dbReference type="Gene3D" id="3.40.50.300">
    <property type="entry name" value="P-loop containing nucleotide triphosphate hydrolases"/>
    <property type="match status" value="1"/>
</dbReference>
<evidence type="ECO:0000313" key="9">
    <source>
        <dbReference type="Proteomes" id="UP000283530"/>
    </source>
</evidence>
<dbReference type="InterPro" id="IPR038005">
    <property type="entry name" value="RX-like_CC"/>
</dbReference>
<sequence length="844" mass="96927">MSYEAFVSSFAERLGDLLIEEAPLLHRVRDSLQRIQRELKSMQSFLKDAESKQTEDVRVKNWVAQIRDVCYEAEDVIDTFIFSQRAKKMDGFAGRVKRSMFLSEIRTRYKLGRQIQKIKRNISDIKMKRENYGITDISEGRQEASSSSRSLQERRRILVLLEETEVVGQREIINTVKKQLMSDESRRCVISIIGMGGSGKTTLAKKVYHEVKHDFDCYAFVYLSEQFVIKDVLMRILICVMGLFREEGEKLEEEELGNMLRDHLREKRYLLVIDDIWSTQAWERLKRILPADDMNKSRVMLTTRSKDVALHADPSSHPHEMRLLNDDEGWELFMKKIFPGPNSLTACPIELVETGRMILAKCGGLPLAILVLGGLLSRKDKTDRAWSKVFRDLSGSSDRLWRILAFSYWDLPYYLKPCFLYLGLFPEESEIGSRRLIRLWIAEGFIEQRDNQIMEDVAEDFLEELVDRSMIQVASRKSNGSVGKFCVHNLLRDFSLSEARQNNFFAIHNDNGICSSLTSVRRLAFYDRVAEYKISEYKTTAVRLRSIFCFPGSEVPMSKLLKMGVKLLRVLVTEGVEEESFKEVGACVHLRYLELARTIDGSLLSSIGNLSVLQSLKLSFRGTLPNEIWNLEQLRHLSCYGFRTDEHPKLKKLRNLQTLKLSAGSWIGDGLGKLSNLRKLGIRGNLSSHRMALSHSIDKLSNLQSLKLHDGHSIPPFESFSLHLGLYKMHLDGRIQRLPILPPNLTELTLQNSLLRPDAISTLEKLPCLEILRLLHKSYDGKRMICSQGGFPCLEFLTLSELPLECLNVKEGAMRSLKTVELFGMSKLETKTLPERVRSILKQI</sequence>
<comment type="caution">
    <text evidence="8">The sequence shown here is derived from an EMBL/GenBank/DDBJ whole genome shotgun (WGS) entry which is preliminary data.</text>
</comment>
<feature type="domain" description="NB-ARC" evidence="4">
    <location>
        <begin position="171"/>
        <end position="340"/>
    </location>
</feature>
<feature type="domain" description="Disease resistance N-terminal" evidence="5">
    <location>
        <begin position="6"/>
        <end position="88"/>
    </location>
</feature>
<dbReference type="InterPro" id="IPR027417">
    <property type="entry name" value="P-loop_NTPase"/>
</dbReference>
<dbReference type="Gene3D" id="1.20.5.4130">
    <property type="match status" value="1"/>
</dbReference>
<dbReference type="SUPFAM" id="SSF52540">
    <property type="entry name" value="P-loop containing nucleoside triphosphate hydrolases"/>
    <property type="match status" value="1"/>
</dbReference>
<dbReference type="Gene3D" id="1.10.8.430">
    <property type="entry name" value="Helical domain of apoptotic protease-activating factors"/>
    <property type="match status" value="1"/>
</dbReference>
<gene>
    <name evidence="8" type="ORF">CKAN_01307000</name>
</gene>
<dbReference type="Pfam" id="PF23598">
    <property type="entry name" value="LRR_14"/>
    <property type="match status" value="1"/>
</dbReference>
<evidence type="ECO:0000256" key="3">
    <source>
        <dbReference type="ARBA" id="ARBA00022821"/>
    </source>
</evidence>
<dbReference type="GO" id="GO:0098542">
    <property type="term" value="P:defense response to other organism"/>
    <property type="evidence" value="ECO:0007669"/>
    <property type="project" value="TreeGrafter"/>
</dbReference>
<dbReference type="Gene3D" id="1.10.10.10">
    <property type="entry name" value="Winged helix-like DNA-binding domain superfamily/Winged helix DNA-binding domain"/>
    <property type="match status" value="1"/>
</dbReference>